<organism evidence="2 3">
    <name type="scientific">Agrobacterium phage 7-7-1</name>
    <dbReference type="NCBI Taxonomy" id="1161931"/>
    <lineage>
        <taxon>Viruses</taxon>
        <taxon>Duplodnaviria</taxon>
        <taxon>Heunggongvirae</taxon>
        <taxon>Uroviricota</taxon>
        <taxon>Caudoviricetes</taxon>
        <taxon>Schmittlotzvirus</taxon>
        <taxon>Schmittlotzvirus sv771</taxon>
    </lineage>
</organism>
<dbReference type="Pfam" id="PF10926">
    <property type="entry name" value="DUF2800"/>
    <property type="match status" value="1"/>
</dbReference>
<gene>
    <name evidence="2" type="ORF">7-7-1_00021</name>
</gene>
<sequence length="363" mass="40866">MIQLRPSSAFKWSNCAASPTFETAAGPEEVTDAAREGTCAAWVAECVLRGDANSSDDLVGRNHSNGWLVTLDMAYYVQKYINHVRSRGGVISAEQVVVICAFIQGTYDSSSISFTDDTLYVDDLKFGMEPVDVFENPQLVLYGGGEFLRLGRPAHIRKVRLGIYQPRAFHHLGPYRYWDLTVDELMMHLGGLITAGHECQKPNPIATPGPWCRRCTGAKGCEAVTHTLYRGFEFISKSANYRELTDEELSAELDAIDMLSKLLKARRSAIEPDAESRLRKTGLRGYYLKPRVGNRAFKYAPEVIKAMTGVDPIEKTMCTPAELERRGARPDIVEFLTEKPQLPRKLERLSDKEMRRMFDQKDK</sequence>
<dbReference type="OrthoDB" id="3062at10239"/>
<accession>J7FA59</accession>
<name>J7FA59_9CAUD</name>
<protein>
    <submittedName>
        <fullName evidence="2">Uncharacterized protein</fullName>
    </submittedName>
</protein>
<feature type="region of interest" description="Disordered" evidence="1">
    <location>
        <begin position="344"/>
        <end position="363"/>
    </location>
</feature>
<dbReference type="EMBL" id="JQ312117">
    <property type="protein sequence ID" value="AFH19719.1"/>
    <property type="molecule type" value="Genomic_DNA"/>
</dbReference>
<evidence type="ECO:0000313" key="2">
    <source>
        <dbReference type="EMBL" id="AFH19719.1"/>
    </source>
</evidence>
<dbReference type="Proteomes" id="UP000003754">
    <property type="component" value="Segment"/>
</dbReference>
<dbReference type="GeneID" id="14011974"/>
<dbReference type="KEGG" id="vg:14011974"/>
<evidence type="ECO:0000256" key="1">
    <source>
        <dbReference type="SAM" id="MobiDB-lite"/>
    </source>
</evidence>
<keyword evidence="3" id="KW-1185">Reference proteome</keyword>
<proteinExistence type="predicted"/>
<dbReference type="RefSeq" id="YP_007006477.1">
    <property type="nucleotide sequence ID" value="NC_019519.1"/>
</dbReference>
<dbReference type="InterPro" id="IPR021229">
    <property type="entry name" value="DUF2800"/>
</dbReference>
<evidence type="ECO:0000313" key="3">
    <source>
        <dbReference type="Proteomes" id="UP000003754"/>
    </source>
</evidence>
<reference evidence="2 3" key="1">
    <citation type="submission" date="2011-12" db="EMBL/GenBank/DDBJ databases">
        <title>The genome sequence of the flagella-specific Agrobacterium bacteriophage 7-7-1.</title>
        <authorList>
            <person name="Schmitt R."/>
            <person name="Van den Bossche A."/>
            <person name="Lavigne R."/>
            <person name="Kropinski A.M."/>
        </authorList>
    </citation>
    <scope>NUCLEOTIDE SEQUENCE [LARGE SCALE GENOMIC DNA]</scope>
</reference>